<dbReference type="InterPro" id="IPR005358">
    <property type="entry name" value="Puta_zinc/iron-chelating_dom"/>
</dbReference>
<dbReference type="OrthoDB" id="9786855at2"/>
<accession>D5C4D4</accession>
<evidence type="ECO:0000256" key="1">
    <source>
        <dbReference type="HAMAP-Rule" id="MF_00676"/>
    </source>
</evidence>
<dbReference type="Proteomes" id="UP000001844">
    <property type="component" value="Chromosome"/>
</dbReference>
<dbReference type="AlphaFoldDB" id="D5C4D4"/>
<dbReference type="PIRSF" id="PIRSF006173">
    <property type="entry name" value="UCP006173"/>
    <property type="match status" value="1"/>
</dbReference>
<proteinExistence type="inferred from homology"/>
<keyword evidence="3" id="KW-1185">Reference proteome</keyword>
<dbReference type="NCBIfam" id="NF003501">
    <property type="entry name" value="PRK05170.1-5"/>
    <property type="match status" value="1"/>
</dbReference>
<organism evidence="2 3">
    <name type="scientific">Nitrosococcus halophilus (strain Nc4)</name>
    <dbReference type="NCBI Taxonomy" id="472759"/>
    <lineage>
        <taxon>Bacteria</taxon>
        <taxon>Pseudomonadati</taxon>
        <taxon>Pseudomonadota</taxon>
        <taxon>Gammaproteobacteria</taxon>
        <taxon>Chromatiales</taxon>
        <taxon>Chromatiaceae</taxon>
        <taxon>Nitrosococcus</taxon>
    </lineage>
</organism>
<gene>
    <name evidence="2" type="ordered locus">Nhal_2011</name>
</gene>
<dbReference type="PANTHER" id="PTHR37421">
    <property type="entry name" value="UPF0260 PROTEIN YCGN"/>
    <property type="match status" value="1"/>
</dbReference>
<reference evidence="3" key="1">
    <citation type="submission" date="2010-04" db="EMBL/GenBank/DDBJ databases">
        <title>Complete genome sequence of Nitrosococcus halophilus Nc4, a salt-adapted, aerobic obligate ammonia-oxidizing sulfur purple bacterium.</title>
        <authorList>
            <consortium name="US DOE Joint Genome Institute"/>
            <person name="Campbell M.A."/>
            <person name="Malfatti S.A."/>
            <person name="Chain P.S.G."/>
            <person name="Heidelberg J.F."/>
            <person name="Ward B.B."/>
            <person name="Klotz M.G."/>
        </authorList>
    </citation>
    <scope>NUCLEOTIDE SEQUENCE [LARGE SCALE GENOMIC DNA]</scope>
    <source>
        <strain evidence="3">Nc4</strain>
    </source>
</reference>
<dbReference type="KEGG" id="nhl:Nhal_2011"/>
<dbReference type="PANTHER" id="PTHR37421:SF1">
    <property type="entry name" value="UPF0260 PROTEIN YCGN"/>
    <property type="match status" value="1"/>
</dbReference>
<evidence type="ECO:0000313" key="2">
    <source>
        <dbReference type="EMBL" id="ADE15118.1"/>
    </source>
</evidence>
<dbReference type="InterPro" id="IPR008228">
    <property type="entry name" value="UCP006173"/>
</dbReference>
<evidence type="ECO:0000313" key="3">
    <source>
        <dbReference type="Proteomes" id="UP000001844"/>
    </source>
</evidence>
<dbReference type="NCBIfam" id="NF003507">
    <property type="entry name" value="PRK05170.2-5"/>
    <property type="match status" value="1"/>
</dbReference>
<dbReference type="Pfam" id="PF03692">
    <property type="entry name" value="CxxCxxCC"/>
    <property type="match status" value="1"/>
</dbReference>
<dbReference type="STRING" id="472759.Nhal_2011"/>
<name>D5C4D4_NITHN</name>
<dbReference type="HOGENOM" id="CLU_109769_0_1_6"/>
<protein>
    <recommendedName>
        <fullName evidence="1">UPF0260 protein Nhal_2011</fullName>
    </recommendedName>
</protein>
<sequence length="147" mass="16936">MIEPEFWKYKTLQAMSAEEWEALCDGCGKCCLYKLEDAETGEIFYTDVACRLLDLHSCRCTDYQHRAQKVSDCLSLREELTEALKWLPSTCAYRLIGEGKELFDWHPLISGDPETVHQAGMSARGRTVLEFQVRDLEDHVVDWPAKD</sequence>
<dbReference type="EMBL" id="CP001798">
    <property type="protein sequence ID" value="ADE15118.1"/>
    <property type="molecule type" value="Genomic_DNA"/>
</dbReference>
<dbReference type="HAMAP" id="MF_00676">
    <property type="entry name" value="UPF0260"/>
    <property type="match status" value="1"/>
</dbReference>
<dbReference type="eggNOG" id="COG2983">
    <property type="taxonomic scope" value="Bacteria"/>
</dbReference>
<dbReference type="RefSeq" id="WP_013032984.1">
    <property type="nucleotide sequence ID" value="NC_013960.1"/>
</dbReference>
<comment type="similarity">
    <text evidence="1">Belongs to the UPF0260 family.</text>
</comment>